<proteinExistence type="inferred from homology"/>
<dbReference type="Gene3D" id="3.40.50.11820">
    <property type="match status" value="1"/>
</dbReference>
<evidence type="ECO:0000256" key="6">
    <source>
        <dbReference type="ARBA" id="ARBA00023136"/>
    </source>
</evidence>
<feature type="domain" description="Glycosyl transferase family 1" evidence="7">
    <location>
        <begin position="667"/>
        <end position="817"/>
    </location>
</feature>
<dbReference type="GO" id="GO:0019350">
    <property type="term" value="P:teichoic acid biosynthetic process"/>
    <property type="evidence" value="ECO:0007669"/>
    <property type="project" value="UniProtKB-KW"/>
</dbReference>
<dbReference type="InterPro" id="IPR043148">
    <property type="entry name" value="TagF_C"/>
</dbReference>
<comment type="subcellular location">
    <subcellularLocation>
        <location evidence="1">Cell membrane</location>
        <topology evidence="1">Peripheral membrane protein</topology>
    </subcellularLocation>
</comment>
<dbReference type="PANTHER" id="PTHR37316">
    <property type="entry name" value="TEICHOIC ACID GLYCEROL-PHOSPHATE PRIMASE"/>
    <property type="match status" value="1"/>
</dbReference>
<dbReference type="Gene3D" id="3.40.50.12580">
    <property type="match status" value="1"/>
</dbReference>
<dbReference type="Pfam" id="PF04464">
    <property type="entry name" value="Glyphos_transf"/>
    <property type="match status" value="1"/>
</dbReference>
<dbReference type="Gene3D" id="3.40.50.2000">
    <property type="entry name" value="Glycogen Phosphorylase B"/>
    <property type="match status" value="1"/>
</dbReference>
<keyword evidence="5" id="KW-0777">Teichoic acid biosynthesis</keyword>
<organism evidence="8 9">
    <name type="scientific">Cryobacterium algoritolerans</name>
    <dbReference type="NCBI Taxonomy" id="1259184"/>
    <lineage>
        <taxon>Bacteria</taxon>
        <taxon>Bacillati</taxon>
        <taxon>Actinomycetota</taxon>
        <taxon>Actinomycetes</taxon>
        <taxon>Micrococcales</taxon>
        <taxon>Microbacteriaceae</taxon>
        <taxon>Cryobacterium</taxon>
    </lineage>
</organism>
<dbReference type="RefSeq" id="WP_134569135.1">
    <property type="nucleotide sequence ID" value="NZ_SOFP01000075.1"/>
</dbReference>
<dbReference type="GO" id="GO:0016757">
    <property type="term" value="F:glycosyltransferase activity"/>
    <property type="evidence" value="ECO:0007669"/>
    <property type="project" value="InterPro"/>
</dbReference>
<accession>A0A4R8WLP9</accession>
<evidence type="ECO:0000256" key="1">
    <source>
        <dbReference type="ARBA" id="ARBA00004202"/>
    </source>
</evidence>
<evidence type="ECO:0000259" key="7">
    <source>
        <dbReference type="Pfam" id="PF00534"/>
    </source>
</evidence>
<reference evidence="8 9" key="1">
    <citation type="submission" date="2019-03" db="EMBL/GenBank/DDBJ databases">
        <title>Genomics of glacier-inhabiting Cryobacterium strains.</title>
        <authorList>
            <person name="Liu Q."/>
            <person name="Xin Y.-H."/>
        </authorList>
    </citation>
    <scope>NUCLEOTIDE SEQUENCE [LARGE SCALE GENOMIC DNA]</scope>
    <source>
        <strain evidence="8 9">MDT1-3</strain>
    </source>
</reference>
<keyword evidence="4 8" id="KW-0808">Transferase</keyword>
<dbReference type="SUPFAM" id="SSF53756">
    <property type="entry name" value="UDP-Glycosyltransferase/glycogen phosphorylase"/>
    <property type="match status" value="2"/>
</dbReference>
<dbReference type="InterPro" id="IPR043149">
    <property type="entry name" value="TagF_N"/>
</dbReference>
<evidence type="ECO:0000256" key="4">
    <source>
        <dbReference type="ARBA" id="ARBA00022679"/>
    </source>
</evidence>
<dbReference type="InterPro" id="IPR007554">
    <property type="entry name" value="Glycerophosphate_synth"/>
</dbReference>
<dbReference type="GO" id="GO:0047355">
    <property type="term" value="F:CDP-glycerol glycerophosphotransferase activity"/>
    <property type="evidence" value="ECO:0007669"/>
    <property type="project" value="InterPro"/>
</dbReference>
<dbReference type="GO" id="GO:0005886">
    <property type="term" value="C:plasma membrane"/>
    <property type="evidence" value="ECO:0007669"/>
    <property type="project" value="UniProtKB-SubCell"/>
</dbReference>
<evidence type="ECO:0000256" key="5">
    <source>
        <dbReference type="ARBA" id="ARBA00022944"/>
    </source>
</evidence>
<evidence type="ECO:0000256" key="2">
    <source>
        <dbReference type="ARBA" id="ARBA00010488"/>
    </source>
</evidence>
<evidence type="ECO:0000313" key="8">
    <source>
        <dbReference type="EMBL" id="TFC10422.1"/>
    </source>
</evidence>
<dbReference type="CDD" id="cd03811">
    <property type="entry name" value="GT4_GT28_WabH-like"/>
    <property type="match status" value="1"/>
</dbReference>
<dbReference type="Proteomes" id="UP000298412">
    <property type="component" value="Unassembled WGS sequence"/>
</dbReference>
<dbReference type="PANTHER" id="PTHR37316:SF3">
    <property type="entry name" value="TEICHOIC ACID GLYCEROL-PHOSPHATE TRANSFERASE"/>
    <property type="match status" value="1"/>
</dbReference>
<dbReference type="OrthoDB" id="8549922at2"/>
<comment type="caution">
    <text evidence="8">The sequence shown here is derived from an EMBL/GenBank/DDBJ whole genome shotgun (WGS) entry which is preliminary data.</text>
</comment>
<keyword evidence="3" id="KW-1003">Cell membrane</keyword>
<gene>
    <name evidence="8" type="ORF">E3O19_15590</name>
</gene>
<dbReference type="AlphaFoldDB" id="A0A4R8WLP9"/>
<name>A0A4R8WLP9_9MICO</name>
<keyword evidence="9" id="KW-1185">Reference proteome</keyword>
<dbReference type="InterPro" id="IPR051612">
    <property type="entry name" value="Teichoic_Acid_Biosynth"/>
</dbReference>
<dbReference type="InterPro" id="IPR001296">
    <property type="entry name" value="Glyco_trans_1"/>
</dbReference>
<evidence type="ECO:0000313" key="9">
    <source>
        <dbReference type="Proteomes" id="UP000298412"/>
    </source>
</evidence>
<sequence>MAIPLHTAPARVRRQVRRLLRASAYEVYAFWRRRPVDPDVVLYESFGGNGMLCNPEAIFRGLRAAPDFGHLKHVWVLSDKSDNASVVREFASDAAVRFVSPGSQGYYRALATSGYLVNNATFPTEFSKRPQQVYLNTWHGTPLKRMGYDIGDPASRVANVIRNFLSADYLLAANRFMVEQMYEKAHLLRNIYRGEIIEEGYPRIDAQFTDVAGVNSVRDRLEAAGLPLTGRKIILYAPTWKGESFARPNDDAEELIRRVIELETLIDTSQYVVLLKTHQVVHQFAARRKEFRGRLVPNEIPTNSVLSATDILVTDYSSTFFDFLSTGRPIAFLTPDIDDYAGYRGLYMEPEEWPGPVVRTVAELAVELNVIARSGQRIEVAEGYAAMQEKYAAHEDGHATDRIIDIVFRGKRAGYRVGPVARDDRRSILINVGGMTPNGITSSALNLLNAIDHSKFDVSVVFPYSRRPRVLEKQAEINPAVRQFARVGGMSGSKITHAVRRVAWFRGDLSAHEHDPVQERLWDDEWTRCFGSSRFDFAIDFSGYGQLWATLMLHAPGAERSIWLHNDMAADAQRNVHGKRRQFRSLTGVFSLYRGYDHLVSVSPALAAINAHALDEYASVEKFVAAKNLVNAPHILRAAKLDVRQAATDITTGVVPGWATDLTAASAPTTFVTAGRLSPEKNHARMIRAFAAVHSDHPETRLIIVGDGPLYEQLSRLITELGLSTAIVLTGHQHNPYAVMAASDCFVLSSDYEGQPMVLLEALILDLPVVTVAFGSAGDALPTGVGLTVPATDDGLADGMRAFLRGEVPTAPFDNAAYNQDAMEQFYVAIGTAQPRG</sequence>
<dbReference type="Pfam" id="PF00534">
    <property type="entry name" value="Glycos_transf_1"/>
    <property type="match status" value="1"/>
</dbReference>
<dbReference type="EMBL" id="SOFP01000075">
    <property type="protein sequence ID" value="TFC10422.1"/>
    <property type="molecule type" value="Genomic_DNA"/>
</dbReference>
<keyword evidence="6" id="KW-0472">Membrane</keyword>
<protein>
    <submittedName>
        <fullName evidence="8">Glycosyltransferase</fullName>
    </submittedName>
</protein>
<comment type="similarity">
    <text evidence="2">Belongs to the CDP-glycerol glycerophosphotransferase family.</text>
</comment>
<evidence type="ECO:0000256" key="3">
    <source>
        <dbReference type="ARBA" id="ARBA00022475"/>
    </source>
</evidence>